<dbReference type="GO" id="GO:0004181">
    <property type="term" value="F:metallocarboxypeptidase activity"/>
    <property type="evidence" value="ECO:0007669"/>
    <property type="project" value="InterPro"/>
</dbReference>
<dbReference type="Gene3D" id="3.40.630.10">
    <property type="entry name" value="Zn peptidases"/>
    <property type="match status" value="1"/>
</dbReference>
<dbReference type="InterPro" id="IPR000834">
    <property type="entry name" value="Peptidase_M14"/>
</dbReference>
<dbReference type="InterPro" id="IPR050821">
    <property type="entry name" value="Cytosolic_carboxypeptidase"/>
</dbReference>
<evidence type="ECO:0000313" key="6">
    <source>
        <dbReference type="EMBL" id="KDO15966.1"/>
    </source>
</evidence>
<dbReference type="VEuPathDB" id="FungiDB:SPRG_18503"/>
<dbReference type="KEGG" id="spar:SPRG_18503"/>
<feature type="compositionally biased region" description="Basic and acidic residues" evidence="4">
    <location>
        <begin position="318"/>
        <end position="328"/>
    </location>
</feature>
<dbReference type="OrthoDB" id="10253041at2759"/>
<evidence type="ECO:0000256" key="3">
    <source>
        <dbReference type="PROSITE-ProRule" id="PRU01379"/>
    </source>
</evidence>
<comment type="cofactor">
    <cofactor evidence="1">
        <name>Zn(2+)</name>
        <dbReference type="ChEBI" id="CHEBI:29105"/>
    </cofactor>
</comment>
<organism evidence="6 7">
    <name type="scientific">Saprolegnia parasitica (strain CBS 223.65)</name>
    <dbReference type="NCBI Taxonomy" id="695850"/>
    <lineage>
        <taxon>Eukaryota</taxon>
        <taxon>Sar</taxon>
        <taxon>Stramenopiles</taxon>
        <taxon>Oomycota</taxon>
        <taxon>Saprolegniomycetes</taxon>
        <taxon>Saprolegniales</taxon>
        <taxon>Saprolegniaceae</taxon>
        <taxon>Saprolegnia</taxon>
    </lineage>
</organism>
<gene>
    <name evidence="6" type="ORF">SPRG_18503</name>
</gene>
<dbReference type="GO" id="GO:0008270">
    <property type="term" value="F:zinc ion binding"/>
    <property type="evidence" value="ECO:0007669"/>
    <property type="project" value="InterPro"/>
</dbReference>
<keyword evidence="7" id="KW-1185">Reference proteome</keyword>
<evidence type="ECO:0000313" key="7">
    <source>
        <dbReference type="Proteomes" id="UP000030745"/>
    </source>
</evidence>
<evidence type="ECO:0000256" key="4">
    <source>
        <dbReference type="SAM" id="MobiDB-lite"/>
    </source>
</evidence>
<dbReference type="PANTHER" id="PTHR12756">
    <property type="entry name" value="CYTOSOLIC CARBOXYPEPTIDASE"/>
    <property type="match status" value="1"/>
</dbReference>
<dbReference type="GeneID" id="24140028"/>
<evidence type="ECO:0000259" key="5">
    <source>
        <dbReference type="PROSITE" id="PS52035"/>
    </source>
</evidence>
<dbReference type="PANTHER" id="PTHR12756:SF11">
    <property type="entry name" value="CYTOSOLIC CARBOXYPEPTIDASE 1"/>
    <property type="match status" value="1"/>
</dbReference>
<reference evidence="6 7" key="1">
    <citation type="journal article" date="2013" name="PLoS Genet.">
        <title>Distinctive expansion of potential virulence genes in the genome of the oomycete fish pathogen Saprolegnia parasitica.</title>
        <authorList>
            <person name="Jiang R.H."/>
            <person name="de Bruijn I."/>
            <person name="Haas B.J."/>
            <person name="Belmonte R."/>
            <person name="Lobach L."/>
            <person name="Christie J."/>
            <person name="van den Ackerveken G."/>
            <person name="Bottin A."/>
            <person name="Bulone V."/>
            <person name="Diaz-Moreno S.M."/>
            <person name="Dumas B."/>
            <person name="Fan L."/>
            <person name="Gaulin E."/>
            <person name="Govers F."/>
            <person name="Grenville-Briggs L.J."/>
            <person name="Horner N.R."/>
            <person name="Levin J.Z."/>
            <person name="Mammella M."/>
            <person name="Meijer H.J."/>
            <person name="Morris P."/>
            <person name="Nusbaum C."/>
            <person name="Oome S."/>
            <person name="Phillips A.J."/>
            <person name="van Rooyen D."/>
            <person name="Rzeszutek E."/>
            <person name="Saraiva M."/>
            <person name="Secombes C.J."/>
            <person name="Seidl M.F."/>
            <person name="Snel B."/>
            <person name="Stassen J.H."/>
            <person name="Sykes S."/>
            <person name="Tripathy S."/>
            <person name="van den Berg H."/>
            <person name="Vega-Arreguin J.C."/>
            <person name="Wawra S."/>
            <person name="Young S.K."/>
            <person name="Zeng Q."/>
            <person name="Dieguez-Uribeondo J."/>
            <person name="Russ C."/>
            <person name="Tyler B.M."/>
            <person name="van West P."/>
        </authorList>
    </citation>
    <scope>NUCLEOTIDE SEQUENCE [LARGE SCALE GENOMIC DNA]</scope>
    <source>
        <strain evidence="6 7">CBS 223.65</strain>
    </source>
</reference>
<feature type="domain" description="Peptidase M14" evidence="5">
    <location>
        <begin position="1"/>
        <end position="191"/>
    </location>
</feature>
<dbReference type="AlphaFoldDB" id="A0A067BNP2"/>
<dbReference type="PROSITE" id="PS52035">
    <property type="entry name" value="PEPTIDASE_M14"/>
    <property type="match status" value="1"/>
</dbReference>
<dbReference type="SUPFAM" id="SSF53187">
    <property type="entry name" value="Zn-dependent exopeptidases"/>
    <property type="match status" value="1"/>
</dbReference>
<dbReference type="RefSeq" id="XP_012213325.1">
    <property type="nucleotide sequence ID" value="XM_012357935.1"/>
</dbReference>
<protein>
    <recommendedName>
        <fullName evidence="5">Peptidase M14 domain-containing protein</fullName>
    </recommendedName>
</protein>
<feature type="region of interest" description="Disordered" evidence="4">
    <location>
        <begin position="310"/>
        <end position="403"/>
    </location>
</feature>
<name>A0A067BNP2_SAPPC</name>
<evidence type="ECO:0000256" key="1">
    <source>
        <dbReference type="ARBA" id="ARBA00001947"/>
    </source>
</evidence>
<evidence type="ECO:0000256" key="2">
    <source>
        <dbReference type="ARBA" id="ARBA00005988"/>
    </source>
</evidence>
<proteinExistence type="inferred from homology"/>
<accession>A0A067BNP2</accession>
<dbReference type="GO" id="GO:0006508">
    <property type="term" value="P:proteolysis"/>
    <property type="evidence" value="ECO:0007669"/>
    <property type="project" value="InterPro"/>
</dbReference>
<dbReference type="Proteomes" id="UP000030745">
    <property type="component" value="Unassembled WGS sequence"/>
</dbReference>
<feature type="active site" description="Proton donor/acceptor" evidence="3">
    <location>
        <position position="155"/>
    </location>
</feature>
<sequence>MRGTLDFLVSDAVEAKLLRRLFVFHVIPVLNPDGVYYGNNRCGLSGCDLNRQWKSPNATDHPTIFHAKALIESLSVVFYCDFHGHSRKMNVFMYGCDSKKHPNPIARYFPRLLANSAHRYVSHEACSFQVNRGREATARVVVGRDLGVANSFTLEASFCGADFGVLAQMHFNIRHLLDLGLLVGQSLLEFAVPAPMDRSPLLEWVQQASTPHPSLYAYIASQYADKDVLWSTMPLHLTRSKVKKPLKKTKSVKAKKATKLRTHASLLPTPVPPIISAVATKRKESIKAKAKPPLLPKPSESLKKELKLLKHATMPLPLKKDGKPRSRSETPIPRPTKVAETSASDNNHSEPLGRVLKKAPTVPPRSVGLGFRRLALPTTTTGCTPEDDDLRRSRRVSFPTVSK</sequence>
<comment type="similarity">
    <text evidence="2 3">Belongs to the peptidase M14 family.</text>
</comment>
<dbReference type="Pfam" id="PF00246">
    <property type="entry name" value="Peptidase_M14"/>
    <property type="match status" value="1"/>
</dbReference>
<dbReference type="EMBL" id="KK584434">
    <property type="protein sequence ID" value="KDO15966.1"/>
    <property type="molecule type" value="Genomic_DNA"/>
</dbReference>